<evidence type="ECO:0000313" key="13">
    <source>
        <dbReference type="Proteomes" id="UP000004994"/>
    </source>
</evidence>
<dbReference type="STRING" id="4081.A0A3Q7ICD6"/>
<dbReference type="InterPro" id="IPR044851">
    <property type="entry name" value="Wax_synthase"/>
</dbReference>
<feature type="transmembrane region" description="Helical" evidence="10">
    <location>
        <begin position="599"/>
        <end position="619"/>
    </location>
</feature>
<evidence type="ECO:0000256" key="8">
    <source>
        <dbReference type="ARBA" id="ARBA00023136"/>
    </source>
</evidence>
<evidence type="ECO:0000256" key="7">
    <source>
        <dbReference type="ARBA" id="ARBA00023098"/>
    </source>
</evidence>
<feature type="transmembrane region" description="Helical" evidence="10">
    <location>
        <begin position="569"/>
        <end position="593"/>
    </location>
</feature>
<dbReference type="Gramene" id="Solyc07g065060.2.1">
    <property type="protein sequence ID" value="Solyc07g065060.2.1"/>
    <property type="gene ID" value="Solyc07g065060.2"/>
</dbReference>
<keyword evidence="5 10" id="KW-0812">Transmembrane</keyword>
<feature type="domain" description="Wax synthase" evidence="11">
    <location>
        <begin position="525"/>
        <end position="607"/>
    </location>
</feature>
<dbReference type="GO" id="GO:0008374">
    <property type="term" value="F:O-acyltransferase activity"/>
    <property type="evidence" value="ECO:0007669"/>
    <property type="project" value="InterPro"/>
</dbReference>
<sequence>MSSNYICFSIFPSLCYCYFISAKIPKGIPRLISLLPIFYLFTILPLYFSSAFLTAITTFSITWLAIFKLVLFAFDQGPLIHNASNPKIISLPVFISIAALPLRTTFTPNPNRKNPMSSAVQLVIFAVLMEIVLHHKSVIHPKLVLIFYSVMIFLMIDILIALPSLIVKNFLCLDIEIESPSDEPYCSTSLQDFWGRRWNLTVTHTLRFTVYNPVRLVLLNVIGRKWAQHSASLATFLVSGLMHELIFYYVNNGVRPSGEITGFFMLHGLCLSVEIEVKKALKDTLRLPGLVSGPLAVGFVVVTAFGLFFPPIIRNGVEKSILEEVGFCFDFLKDKMLQFSKKMSSINICLSIILSLCYSYFISSKIPKGIPRLISLLPIFYLFTILPLYFSSSFLIALTTFFITWLANFKLLLFAFNQGPLSSFTQKNATNLPIFIFMASLPLRSKQNMKNPTKKIPLNLGLEFVLFAIFLELTFHHKSQLHPKLILICYCFLVFLMIDILVALSSNIVKIILVGFELELESPSNEPYLSTSLQDFWGNRWNLTVTNTLRLTVYNPVRSVLSEVVGRMCALRVAVLATFVVSGLMHELLFYYVNRVSPSWEMTGFFVLHGLCVMVEIGVKRALKDTWRLPGFVSGLLTVGFVVVTAFGLFFPPIIRNGADERVLQEVGFCFDFIKAKMVQFVGYFR</sequence>
<proteinExistence type="inferred from homology"/>
<dbReference type="PANTHER" id="PTHR31595">
    <property type="entry name" value="LONG-CHAIN-ALCOHOL O-FATTY-ACYLTRANSFERASE 3-RELATED"/>
    <property type="match status" value="1"/>
</dbReference>
<feature type="transmembrane region" description="Helical" evidence="10">
    <location>
        <begin position="86"/>
        <end position="104"/>
    </location>
</feature>
<dbReference type="PaxDb" id="4081-Solyc07g065060.1.1"/>
<keyword evidence="9" id="KW-0012">Acyltransferase</keyword>
<dbReference type="InterPro" id="IPR032805">
    <property type="entry name" value="Wax_synthase_dom"/>
</dbReference>
<keyword evidence="13" id="KW-1185">Reference proteome</keyword>
<keyword evidence="6 10" id="KW-1133">Transmembrane helix</keyword>
<feature type="transmembrane region" description="Helical" evidence="10">
    <location>
        <begin position="116"/>
        <end position="133"/>
    </location>
</feature>
<dbReference type="AlphaFoldDB" id="A0A3Q7ICD6"/>
<evidence type="ECO:0000313" key="12">
    <source>
        <dbReference type="EnsemblPlants" id="Solyc07g065060.2.1"/>
    </source>
</evidence>
<dbReference type="GO" id="GO:0016020">
    <property type="term" value="C:membrane"/>
    <property type="evidence" value="ECO:0007669"/>
    <property type="project" value="UniProtKB-SubCell"/>
</dbReference>
<dbReference type="InParanoid" id="A0A3Q7ICD6"/>
<evidence type="ECO:0000256" key="9">
    <source>
        <dbReference type="ARBA" id="ARBA00023315"/>
    </source>
</evidence>
<evidence type="ECO:0000256" key="1">
    <source>
        <dbReference type="ARBA" id="ARBA00004141"/>
    </source>
</evidence>
<feature type="transmembrane region" description="Helical" evidence="10">
    <location>
        <begin position="487"/>
        <end position="516"/>
    </location>
</feature>
<reference evidence="12" key="1">
    <citation type="journal article" date="2012" name="Nature">
        <title>The tomato genome sequence provides insights into fleshy fruit evolution.</title>
        <authorList>
            <consortium name="Tomato Genome Consortium"/>
        </authorList>
    </citation>
    <scope>NUCLEOTIDE SEQUENCE [LARGE SCALE GENOMIC DNA]</scope>
    <source>
        <strain evidence="12">cv. Heinz 1706</strain>
    </source>
</reference>
<comment type="similarity">
    <text evidence="3">Belongs to the wax synthase family.</text>
</comment>
<feature type="transmembrane region" description="Helical" evidence="10">
    <location>
        <begin position="31"/>
        <end position="48"/>
    </location>
</feature>
<evidence type="ECO:0000259" key="11">
    <source>
        <dbReference type="Pfam" id="PF13813"/>
    </source>
</evidence>
<feature type="transmembrane region" description="Helical" evidence="10">
    <location>
        <begin position="373"/>
        <end position="390"/>
    </location>
</feature>
<comment type="pathway">
    <text evidence="2">Secondary metabolite biosynthesis.</text>
</comment>
<organism evidence="12">
    <name type="scientific">Solanum lycopersicum</name>
    <name type="common">Tomato</name>
    <name type="synonym">Lycopersicon esculentum</name>
    <dbReference type="NCBI Taxonomy" id="4081"/>
    <lineage>
        <taxon>Eukaryota</taxon>
        <taxon>Viridiplantae</taxon>
        <taxon>Streptophyta</taxon>
        <taxon>Embryophyta</taxon>
        <taxon>Tracheophyta</taxon>
        <taxon>Spermatophyta</taxon>
        <taxon>Magnoliopsida</taxon>
        <taxon>eudicotyledons</taxon>
        <taxon>Gunneridae</taxon>
        <taxon>Pentapetalae</taxon>
        <taxon>asterids</taxon>
        <taxon>lamiids</taxon>
        <taxon>Solanales</taxon>
        <taxon>Solanaceae</taxon>
        <taxon>Solanoideae</taxon>
        <taxon>Solaneae</taxon>
        <taxon>Solanum</taxon>
        <taxon>Solanum subgen. Lycopersicon</taxon>
    </lineage>
</organism>
<feature type="transmembrane region" description="Helical" evidence="10">
    <location>
        <begin position="145"/>
        <end position="166"/>
    </location>
</feature>
<feature type="domain" description="Wax synthase" evidence="11">
    <location>
        <begin position="182"/>
        <end position="265"/>
    </location>
</feature>
<dbReference type="Pfam" id="PF13813">
    <property type="entry name" value="MBOAT_2"/>
    <property type="match status" value="2"/>
</dbReference>
<dbReference type="EnsemblPlants" id="Solyc07g065060.2.1">
    <property type="protein sequence ID" value="Solyc07g065060.2.1"/>
    <property type="gene ID" value="Solyc07g065060.2"/>
</dbReference>
<feature type="transmembrane region" description="Helical" evidence="10">
    <location>
        <begin position="343"/>
        <end position="361"/>
    </location>
</feature>
<evidence type="ECO:0000256" key="6">
    <source>
        <dbReference type="ARBA" id="ARBA00022989"/>
    </source>
</evidence>
<evidence type="ECO:0000256" key="4">
    <source>
        <dbReference type="ARBA" id="ARBA00022679"/>
    </source>
</evidence>
<dbReference type="PANTHER" id="PTHR31595:SF57">
    <property type="entry name" value="OS04G0481900 PROTEIN"/>
    <property type="match status" value="1"/>
</dbReference>
<keyword evidence="8 10" id="KW-0472">Membrane</keyword>
<feature type="transmembrane region" description="Helical" evidence="10">
    <location>
        <begin position="396"/>
        <end position="416"/>
    </location>
</feature>
<feature type="transmembrane region" description="Helical" evidence="10">
    <location>
        <begin position="287"/>
        <end position="309"/>
    </location>
</feature>
<evidence type="ECO:0000256" key="3">
    <source>
        <dbReference type="ARBA" id="ARBA00007282"/>
    </source>
</evidence>
<protein>
    <recommendedName>
        <fullName evidence="11">Wax synthase domain-containing protein</fullName>
    </recommendedName>
</protein>
<feature type="transmembrane region" description="Helical" evidence="10">
    <location>
        <begin position="456"/>
        <end position="475"/>
    </location>
</feature>
<evidence type="ECO:0000256" key="5">
    <source>
        <dbReference type="ARBA" id="ARBA00022692"/>
    </source>
</evidence>
<accession>A0A3Q7ICD6</accession>
<dbReference type="Proteomes" id="UP000004994">
    <property type="component" value="Chromosome 7"/>
</dbReference>
<comment type="subcellular location">
    <subcellularLocation>
        <location evidence="1">Membrane</location>
        <topology evidence="1">Multi-pass membrane protein</topology>
    </subcellularLocation>
</comment>
<evidence type="ECO:0000256" key="2">
    <source>
        <dbReference type="ARBA" id="ARBA00005179"/>
    </source>
</evidence>
<feature type="transmembrane region" description="Helical" evidence="10">
    <location>
        <begin position="6"/>
        <end position="24"/>
    </location>
</feature>
<dbReference type="OMA" id="RPLTIMY"/>
<keyword evidence="4" id="KW-0808">Transferase</keyword>
<name>A0A3Q7ICD6_SOLLC</name>
<feature type="transmembrane region" description="Helical" evidence="10">
    <location>
        <begin position="54"/>
        <end position="74"/>
    </location>
</feature>
<feature type="transmembrane region" description="Helical" evidence="10">
    <location>
        <begin position="631"/>
        <end position="655"/>
    </location>
</feature>
<keyword evidence="7" id="KW-0443">Lipid metabolism</keyword>
<reference evidence="12" key="2">
    <citation type="submission" date="2019-01" db="UniProtKB">
        <authorList>
            <consortium name="EnsemblPlants"/>
        </authorList>
    </citation>
    <scope>IDENTIFICATION</scope>
    <source>
        <strain evidence="12">cv. Heinz 1706</strain>
    </source>
</reference>
<dbReference type="GO" id="GO:0006629">
    <property type="term" value="P:lipid metabolic process"/>
    <property type="evidence" value="ECO:0007669"/>
    <property type="project" value="UniProtKB-KW"/>
</dbReference>
<evidence type="ECO:0000256" key="10">
    <source>
        <dbReference type="SAM" id="Phobius"/>
    </source>
</evidence>